<dbReference type="AlphaFoldDB" id="A0A2P8DH89"/>
<dbReference type="Proteomes" id="UP000240542">
    <property type="component" value="Unassembled WGS sequence"/>
</dbReference>
<reference evidence="2 3" key="1">
    <citation type="submission" date="2018-03" db="EMBL/GenBank/DDBJ databases">
        <title>Genomic Encyclopedia of Archaeal and Bacterial Type Strains, Phase II (KMG-II): from individual species to whole genera.</title>
        <authorList>
            <person name="Goeker M."/>
        </authorList>
    </citation>
    <scope>NUCLEOTIDE SEQUENCE [LARGE SCALE GENOMIC DNA]</scope>
    <source>
        <strain evidence="2 3">DSM 45312</strain>
    </source>
</reference>
<protein>
    <submittedName>
        <fullName evidence="2">Uncharacterized protein</fullName>
    </submittedName>
</protein>
<evidence type="ECO:0000313" key="2">
    <source>
        <dbReference type="EMBL" id="PSK96587.1"/>
    </source>
</evidence>
<evidence type="ECO:0000256" key="1">
    <source>
        <dbReference type="SAM" id="MobiDB-lite"/>
    </source>
</evidence>
<dbReference type="EMBL" id="PYGA01000011">
    <property type="protein sequence ID" value="PSK96587.1"/>
    <property type="molecule type" value="Genomic_DNA"/>
</dbReference>
<evidence type="ECO:0000313" key="3">
    <source>
        <dbReference type="Proteomes" id="UP000240542"/>
    </source>
</evidence>
<gene>
    <name evidence="2" type="ORF">CLV63_111182</name>
</gene>
<sequence>MAIHPGQVPRSTGTETPSLEALREIYGEAYRIRRTRCLWIATRRDDHPALPSTIIEEDFEEFVRRLNHRPPRAGRPLPAASLGLDGAEP</sequence>
<feature type="region of interest" description="Disordered" evidence="1">
    <location>
        <begin position="68"/>
        <end position="89"/>
    </location>
</feature>
<proteinExistence type="predicted"/>
<name>A0A2P8DH89_9ACTN</name>
<organism evidence="2 3">
    <name type="scientific">Murinocardiopsis flavida</name>
    <dbReference type="NCBI Taxonomy" id="645275"/>
    <lineage>
        <taxon>Bacteria</taxon>
        <taxon>Bacillati</taxon>
        <taxon>Actinomycetota</taxon>
        <taxon>Actinomycetes</taxon>
        <taxon>Streptosporangiales</taxon>
        <taxon>Nocardiopsidaceae</taxon>
        <taxon>Murinocardiopsis</taxon>
    </lineage>
</organism>
<accession>A0A2P8DH89</accession>
<dbReference type="RefSeq" id="WP_245928864.1">
    <property type="nucleotide sequence ID" value="NZ_PYGA01000011.1"/>
</dbReference>
<keyword evidence="3" id="KW-1185">Reference proteome</keyword>
<comment type="caution">
    <text evidence="2">The sequence shown here is derived from an EMBL/GenBank/DDBJ whole genome shotgun (WGS) entry which is preliminary data.</text>
</comment>